<dbReference type="Proteomes" id="UP000580709">
    <property type="component" value="Unassembled WGS sequence"/>
</dbReference>
<name>A0A6C1TYQ5_9CORY</name>
<keyword evidence="6" id="KW-1185">Reference proteome</keyword>
<evidence type="ECO:0000256" key="1">
    <source>
        <dbReference type="ARBA" id="ARBA00008812"/>
    </source>
</evidence>
<dbReference type="EMBL" id="JACEOR010000595">
    <property type="protein sequence ID" value="MBA4506214.1"/>
    <property type="molecule type" value="Genomic_DNA"/>
</dbReference>
<comment type="caution">
    <text evidence="4">The sequence shown here is derived from an EMBL/GenBank/DDBJ whole genome shotgun (WGS) entry which is preliminary data.</text>
</comment>
<feature type="domain" description="Lipid/polyisoprenoid-binding YceI-like" evidence="2">
    <location>
        <begin position="7"/>
        <end position="173"/>
    </location>
</feature>
<organism evidence="4 5">
    <name type="scientific">Corynebacterium sanguinis</name>
    <dbReference type="NCBI Taxonomy" id="2594913"/>
    <lineage>
        <taxon>Bacteria</taxon>
        <taxon>Bacillati</taxon>
        <taxon>Actinomycetota</taxon>
        <taxon>Actinomycetes</taxon>
        <taxon>Mycobacteriales</taxon>
        <taxon>Corynebacteriaceae</taxon>
        <taxon>Corynebacterium</taxon>
    </lineage>
</organism>
<dbReference type="PANTHER" id="PTHR34406">
    <property type="entry name" value="PROTEIN YCEI"/>
    <property type="match status" value="1"/>
</dbReference>
<protein>
    <submittedName>
        <fullName evidence="4">Polyisoprenoid-binding protein</fullName>
    </submittedName>
</protein>
<dbReference type="AlphaFoldDB" id="A0A6C1TYQ5"/>
<proteinExistence type="inferred from homology"/>
<evidence type="ECO:0000259" key="2">
    <source>
        <dbReference type="SMART" id="SM00867"/>
    </source>
</evidence>
<evidence type="ECO:0000313" key="5">
    <source>
        <dbReference type="Proteomes" id="UP000336646"/>
    </source>
</evidence>
<dbReference type="Gene3D" id="2.40.128.110">
    <property type="entry name" value="Lipid/polyisoprenoid-binding, YceI-like"/>
    <property type="match status" value="1"/>
</dbReference>
<evidence type="ECO:0000313" key="6">
    <source>
        <dbReference type="Proteomes" id="UP000580709"/>
    </source>
</evidence>
<dbReference type="Proteomes" id="UP000336646">
    <property type="component" value="Unassembled WGS sequence"/>
</dbReference>
<accession>A0A6C1TYQ5</accession>
<dbReference type="SMART" id="SM00867">
    <property type="entry name" value="YceI"/>
    <property type="match status" value="1"/>
</dbReference>
<dbReference type="InterPro" id="IPR007372">
    <property type="entry name" value="Lipid/polyisoprenoid-bd_YceI"/>
</dbReference>
<evidence type="ECO:0000313" key="3">
    <source>
        <dbReference type="EMBL" id="MBA4506214.1"/>
    </source>
</evidence>
<dbReference type="GeneID" id="74902801"/>
<dbReference type="RefSeq" id="WP_136653591.1">
    <property type="nucleotide sequence ID" value="NZ_CP038157.1"/>
</dbReference>
<dbReference type="OrthoDB" id="9811006at2"/>
<reference evidence="4 5" key="1">
    <citation type="submission" date="2018-12" db="EMBL/GenBank/DDBJ databases">
        <title>Corynebacterium sanguinis sp. nov., a clinically-associated and environmental corynebacterium.</title>
        <authorList>
            <person name="Gonzales-Siles L."/>
            <person name="Jaen-Luchoro D."/>
            <person name="Cardew S."/>
            <person name="Inganas E."/>
            <person name="Ohlen M."/>
            <person name="Jensie-Markopolous S."/>
            <person name="Pinyeiro-Iglesias B."/>
            <person name="Molin K."/>
            <person name="Skovbjerg S."/>
            <person name="Svensson-Stadler L."/>
            <person name="Funke G."/>
            <person name="Moore E.R.B."/>
        </authorList>
    </citation>
    <scope>NUCLEOTIDE SEQUENCE [LARGE SCALE GENOMIC DNA]</scope>
    <source>
        <strain evidence="4 5">58734</strain>
    </source>
</reference>
<comment type="similarity">
    <text evidence="1">Belongs to the UPF0312 family.</text>
</comment>
<sequence length="175" mass="18901">MSHLTGTWNLDPDHTEIGFVARHAMVTKVRGNFPEFTAQLTVDGENPKATATIKTASIDTGNSDRDAHVHGEDFFDVEKYPEMTFESTAFNVDENGNGTVEGNLTIKSTTKPVTLTVETFGVETDPFGNERLGFEASTTIDRTDFGVDFQAPLKSGGVLVSNKITIVIEGSGIKA</sequence>
<dbReference type="InterPro" id="IPR036761">
    <property type="entry name" value="TTHA0802/YceI-like_sf"/>
</dbReference>
<dbReference type="PANTHER" id="PTHR34406:SF1">
    <property type="entry name" value="PROTEIN YCEI"/>
    <property type="match status" value="1"/>
</dbReference>
<dbReference type="Pfam" id="PF04264">
    <property type="entry name" value="YceI"/>
    <property type="match status" value="1"/>
</dbReference>
<evidence type="ECO:0000313" key="4">
    <source>
        <dbReference type="EMBL" id="TVS25820.1"/>
    </source>
</evidence>
<gene>
    <name evidence="4" type="ORF">EKI59_11260</name>
    <name evidence="3" type="ORF">H0H28_13020</name>
</gene>
<dbReference type="EMBL" id="RXIR01000036">
    <property type="protein sequence ID" value="TVS25820.1"/>
    <property type="molecule type" value="Genomic_DNA"/>
</dbReference>
<dbReference type="SUPFAM" id="SSF101874">
    <property type="entry name" value="YceI-like"/>
    <property type="match status" value="1"/>
</dbReference>
<reference evidence="3 6" key="2">
    <citation type="submission" date="2020-07" db="EMBL/GenBank/DDBJ databases">
        <authorList>
            <person name="Khare M."/>
        </authorList>
    </citation>
    <scope>NUCLEOTIDE SEQUENCE [LARGE SCALE GENOMIC DNA]</scope>
    <source>
        <strain evidence="3 6">P8776</strain>
    </source>
</reference>